<dbReference type="PROSITE" id="PS51471">
    <property type="entry name" value="FE2OG_OXY"/>
    <property type="match status" value="1"/>
</dbReference>
<dbReference type="GO" id="GO:0031418">
    <property type="term" value="F:L-ascorbic acid binding"/>
    <property type="evidence" value="ECO:0007669"/>
    <property type="project" value="UniProtKB-KW"/>
</dbReference>
<keyword evidence="9 11" id="KW-0408">Iron</keyword>
<comment type="pathway">
    <text evidence="2">Phenylpropanoid metabolism.</text>
</comment>
<protein>
    <recommendedName>
        <fullName evidence="4">feruloyl-CoA 6-hydroxylase</fullName>
        <ecNumber evidence="4">1.14.11.61</ecNumber>
    </recommendedName>
</protein>
<organism evidence="13 14">
    <name type="scientific">Solanum commersonii</name>
    <name type="common">Commerson's wild potato</name>
    <name type="synonym">Commerson's nightshade</name>
    <dbReference type="NCBI Taxonomy" id="4109"/>
    <lineage>
        <taxon>Eukaryota</taxon>
        <taxon>Viridiplantae</taxon>
        <taxon>Streptophyta</taxon>
        <taxon>Embryophyta</taxon>
        <taxon>Tracheophyta</taxon>
        <taxon>Spermatophyta</taxon>
        <taxon>Magnoliopsida</taxon>
        <taxon>eudicotyledons</taxon>
        <taxon>Gunneridae</taxon>
        <taxon>Pentapetalae</taxon>
        <taxon>asterids</taxon>
        <taxon>lamiids</taxon>
        <taxon>Solanales</taxon>
        <taxon>Solanaceae</taxon>
        <taxon>Solanoideae</taxon>
        <taxon>Solaneae</taxon>
        <taxon>Solanum</taxon>
    </lineage>
</organism>
<keyword evidence="8 11" id="KW-0560">Oxidoreductase</keyword>
<comment type="catalytic activity">
    <reaction evidence="10">
        <text>(E)-feruloyl-CoA + 2-oxoglutarate + O2 = (E)-6-hydroxyferuloyl-CoA + succinate + CO2</text>
        <dbReference type="Rhea" id="RHEA:57856"/>
        <dbReference type="ChEBI" id="CHEBI:15379"/>
        <dbReference type="ChEBI" id="CHEBI:16526"/>
        <dbReference type="ChEBI" id="CHEBI:16810"/>
        <dbReference type="ChEBI" id="CHEBI:30031"/>
        <dbReference type="ChEBI" id="CHEBI:87305"/>
        <dbReference type="ChEBI" id="CHEBI:142390"/>
        <dbReference type="EC" id="1.14.11.61"/>
    </reaction>
</comment>
<dbReference type="InterPro" id="IPR027443">
    <property type="entry name" value="IPNS-like_sf"/>
</dbReference>
<dbReference type="PANTHER" id="PTHR10209:SF542">
    <property type="entry name" value="1-AMINOCYCLOPROPANE-1-CARBOXYLATE OXIDASE HOMOLOG 1-LIKE"/>
    <property type="match status" value="1"/>
</dbReference>
<dbReference type="Pfam" id="PF03171">
    <property type="entry name" value="2OG-FeII_Oxy"/>
    <property type="match status" value="1"/>
</dbReference>
<dbReference type="SUPFAM" id="SSF51197">
    <property type="entry name" value="Clavaminate synthase-like"/>
    <property type="match status" value="2"/>
</dbReference>
<comment type="caution">
    <text evidence="13">The sequence shown here is derived from an EMBL/GenBank/DDBJ whole genome shotgun (WGS) entry which is preliminary data.</text>
</comment>
<dbReference type="GO" id="GO:0016706">
    <property type="term" value="F:2-oxoglutarate-dependent dioxygenase activity"/>
    <property type="evidence" value="ECO:0007669"/>
    <property type="project" value="UniProtKB-ARBA"/>
</dbReference>
<dbReference type="InterPro" id="IPR005123">
    <property type="entry name" value="Oxoglu/Fe-dep_dioxygenase_dom"/>
</dbReference>
<dbReference type="EMBL" id="JACXVP010000001">
    <property type="protein sequence ID" value="KAG5630726.1"/>
    <property type="molecule type" value="Genomic_DNA"/>
</dbReference>
<evidence type="ECO:0000256" key="8">
    <source>
        <dbReference type="ARBA" id="ARBA00023002"/>
    </source>
</evidence>
<comment type="similarity">
    <text evidence="3 11">Belongs to the iron/ascorbate-dependent oxidoreductase family.</text>
</comment>
<proteinExistence type="inferred from homology"/>
<dbReference type="PANTHER" id="PTHR10209">
    <property type="entry name" value="OXIDOREDUCTASE, 2OG-FE II OXYGENASE FAMILY PROTEIN"/>
    <property type="match status" value="1"/>
</dbReference>
<feature type="domain" description="Fe2OG dioxygenase" evidence="12">
    <location>
        <begin position="185"/>
        <end position="294"/>
    </location>
</feature>
<sequence length="462" mass="52186">MIAHLSKILSNSEEVFDFVVNEGHGVKGLCDIGIQSLPKQYIQPLEERITASIVRTDDSIPIIDASNWDDPKVADQICEAAQNWGFFQVINHGVPIEVLDDIKETSHRFFSLPTKEKKKHTKENSISSNVRYGTSFTPEAEKTLGWRDYLSLVHISDDEATSFWPTSCRDEALEYLKSCDTVIRKILKLLMGGLNVNEIDEEKEELLMELSIGVGRHSDISTITVLLPDDIGGLYVKKHETNVWIHIPPVNGALVINIGDALQIMSNDKYKSVEHCVIANRSNNRISVPIFLHPKATNVIGPLKEVIENGEKPIYKQILYADYTNIFFSKGHGVKGLCDIGIQVLPKQYIQPLEERITTSIVITDDSIPLIDASNWDDPKVADQICKAAQNWGFFQVINHGIPIEVLENIKETSHRFFNLPTNEKKKYTNSLSSNVRYATSFNPEAEKTLSWRDYLSLSPYF</sequence>
<evidence type="ECO:0000313" key="13">
    <source>
        <dbReference type="EMBL" id="KAG5630726.1"/>
    </source>
</evidence>
<evidence type="ECO:0000259" key="12">
    <source>
        <dbReference type="PROSITE" id="PS51471"/>
    </source>
</evidence>
<evidence type="ECO:0000256" key="7">
    <source>
        <dbReference type="ARBA" id="ARBA00022964"/>
    </source>
</evidence>
<dbReference type="AlphaFoldDB" id="A0A9J6B1X9"/>
<keyword evidence="5 11" id="KW-0479">Metal-binding</keyword>
<dbReference type="Pfam" id="PF14226">
    <property type="entry name" value="DIOX_N"/>
    <property type="match status" value="2"/>
</dbReference>
<keyword evidence="6" id="KW-0847">Vitamin C</keyword>
<dbReference type="GO" id="GO:0002238">
    <property type="term" value="P:response to molecule of fungal origin"/>
    <property type="evidence" value="ECO:0007669"/>
    <property type="project" value="UniProtKB-ARBA"/>
</dbReference>
<evidence type="ECO:0000256" key="10">
    <source>
        <dbReference type="ARBA" id="ARBA00048503"/>
    </source>
</evidence>
<comment type="cofactor">
    <cofactor evidence="1">
        <name>L-ascorbate</name>
        <dbReference type="ChEBI" id="CHEBI:38290"/>
    </cofactor>
</comment>
<evidence type="ECO:0000313" key="14">
    <source>
        <dbReference type="Proteomes" id="UP000824120"/>
    </source>
</evidence>
<dbReference type="EC" id="1.14.11.61" evidence="4"/>
<dbReference type="GO" id="GO:0046872">
    <property type="term" value="F:metal ion binding"/>
    <property type="evidence" value="ECO:0007669"/>
    <property type="project" value="UniProtKB-KW"/>
</dbReference>
<dbReference type="Gene3D" id="2.60.120.330">
    <property type="entry name" value="B-lactam Antibiotic, Isopenicillin N Synthase, Chain"/>
    <property type="match status" value="2"/>
</dbReference>
<dbReference type="InterPro" id="IPR026992">
    <property type="entry name" value="DIOX_N"/>
</dbReference>
<gene>
    <name evidence="13" type="ORF">H5410_002443</name>
</gene>
<evidence type="ECO:0000256" key="2">
    <source>
        <dbReference type="ARBA" id="ARBA00004918"/>
    </source>
</evidence>
<reference evidence="13 14" key="1">
    <citation type="submission" date="2020-09" db="EMBL/GenBank/DDBJ databases">
        <title>De no assembly of potato wild relative species, Solanum commersonii.</title>
        <authorList>
            <person name="Cho K."/>
        </authorList>
    </citation>
    <scope>NUCLEOTIDE SEQUENCE [LARGE SCALE GENOMIC DNA]</scope>
    <source>
        <strain evidence="13">LZ3.2</strain>
        <tissue evidence="13">Leaf</tissue>
    </source>
</reference>
<evidence type="ECO:0000256" key="5">
    <source>
        <dbReference type="ARBA" id="ARBA00022723"/>
    </source>
</evidence>
<dbReference type="FunFam" id="2.60.120.330:FF:000023">
    <property type="entry name" value="Feruloyl CoA ortho-hydroxylase 1"/>
    <property type="match status" value="1"/>
</dbReference>
<dbReference type="OrthoDB" id="288590at2759"/>
<evidence type="ECO:0000256" key="4">
    <source>
        <dbReference type="ARBA" id="ARBA00012885"/>
    </source>
</evidence>
<dbReference type="InterPro" id="IPR044861">
    <property type="entry name" value="IPNS-like_FE2OG_OXY"/>
</dbReference>
<dbReference type="Proteomes" id="UP000824120">
    <property type="component" value="Chromosome 1"/>
</dbReference>
<evidence type="ECO:0000256" key="1">
    <source>
        <dbReference type="ARBA" id="ARBA00001961"/>
    </source>
</evidence>
<evidence type="ECO:0000256" key="11">
    <source>
        <dbReference type="RuleBase" id="RU003682"/>
    </source>
</evidence>
<evidence type="ECO:0000256" key="9">
    <source>
        <dbReference type="ARBA" id="ARBA00023004"/>
    </source>
</evidence>
<evidence type="ECO:0000256" key="6">
    <source>
        <dbReference type="ARBA" id="ARBA00022896"/>
    </source>
</evidence>
<evidence type="ECO:0000256" key="3">
    <source>
        <dbReference type="ARBA" id="ARBA00008056"/>
    </source>
</evidence>
<dbReference type="GO" id="GO:0009805">
    <property type="term" value="P:coumarin biosynthetic process"/>
    <property type="evidence" value="ECO:0007669"/>
    <property type="project" value="UniProtKB-ARBA"/>
</dbReference>
<accession>A0A9J6B1X9</accession>
<keyword evidence="14" id="KW-1185">Reference proteome</keyword>
<name>A0A9J6B1X9_SOLCO</name>
<keyword evidence="7" id="KW-0223">Dioxygenase</keyword>